<evidence type="ECO:0000313" key="4">
    <source>
        <dbReference type="EMBL" id="SDH97686.1"/>
    </source>
</evidence>
<evidence type="ECO:0000313" key="5">
    <source>
        <dbReference type="Proteomes" id="UP000199050"/>
    </source>
</evidence>
<dbReference type="PANTHER" id="PTHR43877:SF1">
    <property type="entry name" value="ACETYLTRANSFERASE"/>
    <property type="match status" value="1"/>
</dbReference>
<dbReference type="RefSeq" id="WP_090711919.1">
    <property type="nucleotide sequence ID" value="NZ_CBCSKY010000003.1"/>
</dbReference>
<feature type="domain" description="N-acetyltransferase" evidence="3">
    <location>
        <begin position="1"/>
        <end position="147"/>
    </location>
</feature>
<name>A0A1G8GTF6_9BACL</name>
<proteinExistence type="predicted"/>
<dbReference type="Proteomes" id="UP000199050">
    <property type="component" value="Unassembled WGS sequence"/>
</dbReference>
<dbReference type="PANTHER" id="PTHR43877">
    <property type="entry name" value="AMINOALKYLPHOSPHONATE N-ACETYLTRANSFERASE-RELATED-RELATED"/>
    <property type="match status" value="1"/>
</dbReference>
<dbReference type="OrthoDB" id="9797826at2"/>
<protein>
    <submittedName>
        <fullName evidence="4">Predicted N-acetyltransferase YhbS</fullName>
    </submittedName>
</protein>
<dbReference type="InterPro" id="IPR000182">
    <property type="entry name" value="GNAT_dom"/>
</dbReference>
<dbReference type="InterPro" id="IPR016181">
    <property type="entry name" value="Acyl_CoA_acyltransferase"/>
</dbReference>
<organism evidence="4 5">
    <name type="scientific">Paenibacillus typhae</name>
    <dbReference type="NCBI Taxonomy" id="1174501"/>
    <lineage>
        <taxon>Bacteria</taxon>
        <taxon>Bacillati</taxon>
        <taxon>Bacillota</taxon>
        <taxon>Bacilli</taxon>
        <taxon>Bacillales</taxon>
        <taxon>Paenibacillaceae</taxon>
        <taxon>Paenibacillus</taxon>
    </lineage>
</organism>
<evidence type="ECO:0000259" key="3">
    <source>
        <dbReference type="PROSITE" id="PS51186"/>
    </source>
</evidence>
<sequence length="147" mass="16438">MIREALPQDASALEALYRQLLPDHPDIRVTPDRVNAIRTNPDSFLFVYVSNGEVAGTVHLHLCMDALSGDRPFAVIERVVTASHVRGQGFGAALMHHAEETAMSRGALKVMLSSNARREDAHRFYERLGYDGEGSRLFKKYLDEGNR</sequence>
<dbReference type="Pfam" id="PF00583">
    <property type="entry name" value="Acetyltransf_1"/>
    <property type="match status" value="1"/>
</dbReference>
<accession>A0A1G8GTF6</accession>
<dbReference type="AlphaFoldDB" id="A0A1G8GTF6"/>
<dbReference type="SUPFAM" id="SSF55729">
    <property type="entry name" value="Acyl-CoA N-acyltransferases (Nat)"/>
    <property type="match status" value="1"/>
</dbReference>
<dbReference type="PROSITE" id="PS51186">
    <property type="entry name" value="GNAT"/>
    <property type="match status" value="1"/>
</dbReference>
<gene>
    <name evidence="4" type="ORF">SAMN05216192_102193</name>
</gene>
<dbReference type="EMBL" id="FNDX01000002">
    <property type="protein sequence ID" value="SDH97686.1"/>
    <property type="molecule type" value="Genomic_DNA"/>
</dbReference>
<reference evidence="5" key="1">
    <citation type="submission" date="2016-10" db="EMBL/GenBank/DDBJ databases">
        <authorList>
            <person name="Varghese N."/>
            <person name="Submissions S."/>
        </authorList>
    </citation>
    <scope>NUCLEOTIDE SEQUENCE [LARGE SCALE GENOMIC DNA]</scope>
    <source>
        <strain evidence="5">CGMCC 1.11012</strain>
    </source>
</reference>
<dbReference type="Gene3D" id="3.40.630.30">
    <property type="match status" value="1"/>
</dbReference>
<dbReference type="STRING" id="1174501.SAMN05216192_102193"/>
<evidence type="ECO:0000256" key="2">
    <source>
        <dbReference type="ARBA" id="ARBA00023315"/>
    </source>
</evidence>
<dbReference type="CDD" id="cd04301">
    <property type="entry name" value="NAT_SF"/>
    <property type="match status" value="1"/>
</dbReference>
<keyword evidence="1 4" id="KW-0808">Transferase</keyword>
<evidence type="ECO:0000256" key="1">
    <source>
        <dbReference type="ARBA" id="ARBA00022679"/>
    </source>
</evidence>
<dbReference type="InterPro" id="IPR050832">
    <property type="entry name" value="Bact_Acetyltransf"/>
</dbReference>
<keyword evidence="5" id="KW-1185">Reference proteome</keyword>
<keyword evidence="2" id="KW-0012">Acyltransferase</keyword>
<dbReference type="GO" id="GO:0016747">
    <property type="term" value="F:acyltransferase activity, transferring groups other than amino-acyl groups"/>
    <property type="evidence" value="ECO:0007669"/>
    <property type="project" value="InterPro"/>
</dbReference>